<dbReference type="SUPFAM" id="SSF63712">
    <property type="entry name" value="Nicotinic receptor ligand binding domain-like"/>
    <property type="match status" value="1"/>
</dbReference>
<proteinExistence type="predicted"/>
<evidence type="ECO:0000313" key="2">
    <source>
        <dbReference type="EMBL" id="GFX86903.1"/>
    </source>
</evidence>
<dbReference type="InterPro" id="IPR036734">
    <property type="entry name" value="Neur_chan_lig-bd_sf"/>
</dbReference>
<comment type="caution">
    <text evidence="2">The sequence shown here is derived from an EMBL/GenBank/DDBJ whole genome shotgun (WGS) entry which is preliminary data.</text>
</comment>
<dbReference type="InterPro" id="IPR006202">
    <property type="entry name" value="Neur_chan_lig-bd"/>
</dbReference>
<dbReference type="GO" id="GO:0005230">
    <property type="term" value="F:extracellular ligand-gated monoatomic ion channel activity"/>
    <property type="evidence" value="ECO:0007669"/>
    <property type="project" value="InterPro"/>
</dbReference>
<dbReference type="Proteomes" id="UP000887159">
    <property type="component" value="Unassembled WGS sequence"/>
</dbReference>
<evidence type="ECO:0000259" key="1">
    <source>
        <dbReference type="Pfam" id="PF02931"/>
    </source>
</evidence>
<sequence>MYQQNANGKTGLQNSFPTILMLKVERVFEENGFPPDYNKQASPGNIGEPAHLFIDLSVLDIDRIDEARMEFSMQTYLREVWKDSRLNLSCLVKENIVSDTAVPKEIVDRLWTPDLVFDNARSGVLFGLSVPNTYIALLRSGYIFRSSRSGKRGSQAIGPPRLVHLPGYVAGKWLIIAIEKCAVDP</sequence>
<dbReference type="AlphaFoldDB" id="A0A8X6R1Y2"/>
<keyword evidence="3" id="KW-1185">Reference proteome</keyword>
<evidence type="ECO:0000313" key="3">
    <source>
        <dbReference type="Proteomes" id="UP000887159"/>
    </source>
</evidence>
<dbReference type="EMBL" id="BMAU01021016">
    <property type="protein sequence ID" value="GFX86903.1"/>
    <property type="molecule type" value="Genomic_DNA"/>
</dbReference>
<dbReference type="Pfam" id="PF02931">
    <property type="entry name" value="Neur_chan_LBD"/>
    <property type="match status" value="1"/>
</dbReference>
<feature type="domain" description="Neurotransmitter-gated ion-channel ligand-binding" evidence="1">
    <location>
        <begin position="36"/>
        <end position="146"/>
    </location>
</feature>
<organism evidence="2 3">
    <name type="scientific">Trichonephila clavipes</name>
    <name type="common">Golden silk orbweaver</name>
    <name type="synonym">Nephila clavipes</name>
    <dbReference type="NCBI Taxonomy" id="2585209"/>
    <lineage>
        <taxon>Eukaryota</taxon>
        <taxon>Metazoa</taxon>
        <taxon>Ecdysozoa</taxon>
        <taxon>Arthropoda</taxon>
        <taxon>Chelicerata</taxon>
        <taxon>Arachnida</taxon>
        <taxon>Araneae</taxon>
        <taxon>Araneomorphae</taxon>
        <taxon>Entelegynae</taxon>
        <taxon>Araneoidea</taxon>
        <taxon>Nephilidae</taxon>
        <taxon>Trichonephila</taxon>
    </lineage>
</organism>
<dbReference type="GO" id="GO:0016020">
    <property type="term" value="C:membrane"/>
    <property type="evidence" value="ECO:0007669"/>
    <property type="project" value="InterPro"/>
</dbReference>
<accession>A0A8X6R1Y2</accession>
<name>A0A8X6R1Y2_TRICX</name>
<protein>
    <submittedName>
        <fullName evidence="2">Neur_chan_LBD domain-containing protein</fullName>
    </submittedName>
</protein>
<dbReference type="Gene3D" id="2.70.170.10">
    <property type="entry name" value="Neurotransmitter-gated ion-channel ligand-binding domain"/>
    <property type="match status" value="1"/>
</dbReference>
<reference evidence="2" key="1">
    <citation type="submission" date="2020-08" db="EMBL/GenBank/DDBJ databases">
        <title>Multicomponent nature underlies the extraordinary mechanical properties of spider dragline silk.</title>
        <authorList>
            <person name="Kono N."/>
            <person name="Nakamura H."/>
            <person name="Mori M."/>
            <person name="Yoshida Y."/>
            <person name="Ohtoshi R."/>
            <person name="Malay A.D."/>
            <person name="Moran D.A.P."/>
            <person name="Tomita M."/>
            <person name="Numata K."/>
            <person name="Arakawa K."/>
        </authorList>
    </citation>
    <scope>NUCLEOTIDE SEQUENCE</scope>
</reference>
<gene>
    <name evidence="2" type="primary">AVEN_132932_1</name>
    <name evidence="2" type="ORF">TNCV_2124501</name>
</gene>